<sequence>MSGSNPVVKTNSGAVKGISKETDVGKKYFSFQHIPYVEQPKGDLRFKDPKPVKPWNDILDCTKEGSPAYCLDFFLPNGPKVVGSDDCLGVNVFTPNLKPAKPLPVFVWIHGGGFVCGSSSTLFYGPDYIVEKDVILVSFNYRLNIFGFLSLKDPKVGVPGNAGLKDQTMALKWIKENISCFGGDSNNITIVGESAGGASVHYHLISPLSKGLFNRAISLSGSALNPWATASQNYDKYFKKLVFALGLTGNEDDMTIFKKISETKPEKLIEIDMGLVDHDQIVLGGELMSIFVPQVEPYVSEMCFLPKSPLELGREAWSKYIDVIFGGTANEGMMNYFFSPMGKQLEMMNQDHSYLIPNDIRSKLNSDEVKSKASLLKNLYFGDNDISEKTMEQYINYSNENQFWHGIYRAIMQRNGQGKTFIYHINVEPSTDSPAYYEFVRKLCKMPNMKGMAHGEDIPLLFKTAFAPRFKPTDDIYQGQQVYLKILTDFCKSGKVENWDPLDKNSFDSVKCMSITGEGSQMVELPNMTQLRHIPYVEQPKGELRFRDPKPVSPWNQTLDCTKEGSSCYMFDSFQTGKPVFGGSDDCLGVNVFTPNLKPWKPLPVCVWIHGGGFVTGSSSTTVYGPDLIVQKDVIMVSFNYRLGIFGFLSLKDPKLGIPGNAGLKDQTMALKWIKENISFFGGDPNNITIFGESAGGASVHYHLISPLSKGLFNKAIAMSGSAFNPWATAPHTYPECLKRMGIALGLPEDADEESFLNAISKEDPMKLMILDTTSIKPEEKLDGGIVMSAFLPQVEPYVSEMCFLPKSPLELGRDAWSKDIDVIFGGCSNEGAFFYNFSPDENGLAEINKNNFNLLPRDLQRKSNIENENSKGSILKKLYFNEKPISRDTLNEYTDYLDECAFWHGIHRAILQRQMSDGKGKTFLYRLNIDPSVDNPDFYKFVRTLTNTPHMKLTIHGEDLALLFRINVTRRFIKGDDNYEAQQVFLNTFVQFIKRGNPSCQISTNTKITWNPLPKEASDDVPALEICRDTFEMQQLQNYEKIKVWNEFGPVKGISKETELGKKYFSFQHIPYAQKPEGELRFRDPKPVKAWNEVLDCTKEGSPAYSYDHFLPEGTRYAGGDDCLGLNIFTPDLQPSKQLPVFVWIHGGAFVVGSSSVEFYGPEFIVEKDVIMVSMNYRLGIFGFMSLKDPNLGVPGNAGLKDQTMALKWIKENISFFGGDPNNITLSGESAGAASVHYHMISPLSEGLFNKAIPISGSSLCPWAFAPEKYPFYLNKLAVELGLDQNADDESILRALNKTDPKKLLDIDYNLVPSKEKIFGSVLMSAFVPQIEPYVSEMCFLPKSPLELGREAWSQDIDIITGGTSNEGQFFYIFSPDETQIPEINKNYGLLLPVDLRQNLTPAQAHDKANYLKRLYYGDEEISVKNLSKYMDYLDERHFWHGIYRAVMQRLVSNGNGKTYLFYLNVPPSSDVPEYYKFLRNLGNLAVESDMSGTCHGDDLVLLFSMSFCKRFPPGSDNYEAQQKYLNSFKQFVKHGNPNCDLLKPANWTPLSNKIEEIPKCMRMGRDEWFMQDLPNYNKIKIWNDLYEADKLI</sequence>
<keyword evidence="6" id="KW-0325">Glycoprotein</keyword>
<evidence type="ECO:0000256" key="1">
    <source>
        <dbReference type="ARBA" id="ARBA00005964"/>
    </source>
</evidence>
<keyword evidence="3" id="KW-0719">Serine esterase</keyword>
<dbReference type="Gene3D" id="3.40.50.1820">
    <property type="entry name" value="alpha/beta hydrolase"/>
    <property type="match status" value="3"/>
</dbReference>
<accession>A0A336M0A5</accession>
<dbReference type="InterPro" id="IPR002018">
    <property type="entry name" value="CarbesteraseB"/>
</dbReference>
<evidence type="ECO:0000256" key="2">
    <source>
        <dbReference type="ARBA" id="ARBA00010515"/>
    </source>
</evidence>
<reference evidence="11" key="2">
    <citation type="submission" date="2018-07" db="EMBL/GenBank/DDBJ databases">
        <authorList>
            <person name="Quirk P.G."/>
            <person name="Krulwich T.A."/>
        </authorList>
    </citation>
    <scope>NUCLEOTIDE SEQUENCE</scope>
</reference>
<evidence type="ECO:0000259" key="8">
    <source>
        <dbReference type="Pfam" id="PF00135"/>
    </source>
</evidence>
<feature type="domain" description="Carboxylesterase type B" evidence="8">
    <location>
        <begin position="5"/>
        <end position="519"/>
    </location>
</feature>
<comment type="similarity">
    <text evidence="2">Belongs to the 'GDXG' lipolytic enzyme family.</text>
</comment>
<dbReference type="GO" id="GO:0106435">
    <property type="term" value="F:carboxylesterase activity"/>
    <property type="evidence" value="ECO:0007669"/>
    <property type="project" value="UniProtKB-EC"/>
</dbReference>
<keyword evidence="4" id="KW-0378">Hydrolase</keyword>
<dbReference type="FunFam" id="3.40.50.1820:FF:000092">
    <property type="entry name" value="Carboxylic ester hydrolase"/>
    <property type="match status" value="1"/>
</dbReference>
<dbReference type="InterPro" id="IPR002168">
    <property type="entry name" value="Lipase_GDXG_HIS_AS"/>
</dbReference>
<dbReference type="Pfam" id="PF00135">
    <property type="entry name" value="COesterase"/>
    <property type="match status" value="2"/>
</dbReference>
<dbReference type="InterPro" id="IPR029058">
    <property type="entry name" value="AB_hydrolase_fold"/>
</dbReference>
<gene>
    <name evidence="11" type="primary">CSON009192</name>
</gene>
<reference evidence="10" key="1">
    <citation type="submission" date="2018-04" db="EMBL/GenBank/DDBJ databases">
        <authorList>
            <person name="Go L.Y."/>
            <person name="Mitchell J.A."/>
        </authorList>
    </citation>
    <scope>NUCLEOTIDE SEQUENCE</scope>
    <source>
        <tissue evidence="10">Whole organism</tissue>
    </source>
</reference>
<evidence type="ECO:0000256" key="5">
    <source>
        <dbReference type="ARBA" id="ARBA00023157"/>
    </source>
</evidence>
<dbReference type="PANTHER" id="PTHR43142">
    <property type="entry name" value="CARBOXYLIC ESTER HYDROLASE"/>
    <property type="match status" value="1"/>
</dbReference>
<dbReference type="PROSITE" id="PS00122">
    <property type="entry name" value="CARBOXYLESTERASE_B_1"/>
    <property type="match status" value="3"/>
</dbReference>
<dbReference type="EC" id="3.1.1.1" evidence="7"/>
<dbReference type="SUPFAM" id="SSF53474">
    <property type="entry name" value="alpha/beta-Hydrolases"/>
    <property type="match status" value="3"/>
</dbReference>
<feature type="domain" description="BD-FAE-like" evidence="9">
    <location>
        <begin position="601"/>
        <end position="697"/>
    </location>
</feature>
<evidence type="ECO:0000256" key="3">
    <source>
        <dbReference type="ARBA" id="ARBA00022487"/>
    </source>
</evidence>
<dbReference type="InterPro" id="IPR049492">
    <property type="entry name" value="BD-FAE-like_dom"/>
</dbReference>
<protein>
    <recommendedName>
        <fullName evidence="7">carboxylesterase</fullName>
        <ecNumber evidence="7">3.1.1.1</ecNumber>
    </recommendedName>
</protein>
<organism evidence="11">
    <name type="scientific">Culicoides sonorensis</name>
    <name type="common">Biting midge</name>
    <dbReference type="NCBI Taxonomy" id="179676"/>
    <lineage>
        <taxon>Eukaryota</taxon>
        <taxon>Metazoa</taxon>
        <taxon>Ecdysozoa</taxon>
        <taxon>Arthropoda</taxon>
        <taxon>Hexapoda</taxon>
        <taxon>Insecta</taxon>
        <taxon>Pterygota</taxon>
        <taxon>Neoptera</taxon>
        <taxon>Endopterygota</taxon>
        <taxon>Diptera</taxon>
        <taxon>Nematocera</taxon>
        <taxon>Chironomoidea</taxon>
        <taxon>Ceratopogonidae</taxon>
        <taxon>Ceratopogoninae</taxon>
        <taxon>Culicoides</taxon>
        <taxon>Monoculicoides</taxon>
    </lineage>
</organism>
<dbReference type="EMBL" id="UFQS01000360">
    <property type="protein sequence ID" value="SSX03134.1"/>
    <property type="molecule type" value="Genomic_DNA"/>
</dbReference>
<dbReference type="EMBL" id="UFQT01000360">
    <property type="protein sequence ID" value="SSX23500.1"/>
    <property type="molecule type" value="Genomic_DNA"/>
</dbReference>
<name>A0A336M0A5_CULSO</name>
<proteinExistence type="inferred from homology"/>
<dbReference type="Pfam" id="PF20434">
    <property type="entry name" value="BD-FAE"/>
    <property type="match status" value="1"/>
</dbReference>
<comment type="similarity">
    <text evidence="1">Belongs to the type-B carboxylesterase/lipase family.</text>
</comment>
<evidence type="ECO:0000259" key="9">
    <source>
        <dbReference type="Pfam" id="PF20434"/>
    </source>
</evidence>
<dbReference type="InterPro" id="IPR019826">
    <property type="entry name" value="Carboxylesterase_B_AS"/>
</dbReference>
<dbReference type="VEuPathDB" id="VectorBase:CSON009192"/>
<evidence type="ECO:0000256" key="6">
    <source>
        <dbReference type="ARBA" id="ARBA00023180"/>
    </source>
</evidence>
<dbReference type="PROSITE" id="PS01173">
    <property type="entry name" value="LIPASE_GDXG_HIS"/>
    <property type="match status" value="1"/>
</dbReference>
<evidence type="ECO:0000313" key="11">
    <source>
        <dbReference type="EMBL" id="SSX23500.1"/>
    </source>
</evidence>
<evidence type="ECO:0000313" key="10">
    <source>
        <dbReference type="EMBL" id="SSX03134.1"/>
    </source>
</evidence>
<feature type="domain" description="Carboxylesterase type B" evidence="8">
    <location>
        <begin position="1047"/>
        <end position="1568"/>
    </location>
</feature>
<evidence type="ECO:0000256" key="7">
    <source>
        <dbReference type="ARBA" id="ARBA00039155"/>
    </source>
</evidence>
<evidence type="ECO:0000256" key="4">
    <source>
        <dbReference type="ARBA" id="ARBA00022801"/>
    </source>
</evidence>
<keyword evidence="5" id="KW-1015">Disulfide bond</keyword>
<dbReference type="PANTHER" id="PTHR43142:SF1">
    <property type="entry name" value="CARBOXYLIC ESTER HYDROLASE"/>
    <property type="match status" value="1"/>
</dbReference>